<gene>
    <name evidence="2" type="ORF">Nepgr_022856</name>
</gene>
<evidence type="ECO:0000256" key="1">
    <source>
        <dbReference type="SAM" id="MobiDB-lite"/>
    </source>
</evidence>
<feature type="compositionally biased region" description="Low complexity" evidence="1">
    <location>
        <begin position="1"/>
        <end position="10"/>
    </location>
</feature>
<proteinExistence type="predicted"/>
<feature type="compositionally biased region" description="Basic and acidic residues" evidence="1">
    <location>
        <begin position="25"/>
        <end position="41"/>
    </location>
</feature>
<evidence type="ECO:0000313" key="2">
    <source>
        <dbReference type="EMBL" id="GMH21014.1"/>
    </source>
</evidence>
<evidence type="ECO:0000313" key="3">
    <source>
        <dbReference type="Proteomes" id="UP001279734"/>
    </source>
</evidence>
<feature type="region of interest" description="Disordered" evidence="1">
    <location>
        <begin position="1"/>
        <end position="41"/>
    </location>
</feature>
<sequence>MSSAKTTTTTHHGKITQKIGSSGQDPDKKSSSRRLLRAERASRISVTKKTVHSAAYAASRTKISRNIIITQQRLHFTTALANYSRGHTIQGFHRSASIKHEYKYIKLQCIHQLGLRRRQWRSRKQLKEMALHCIPLQSAEKKQDPRISPLAKKSRAATAGYIVEESLFSHRYYQH</sequence>
<reference evidence="2" key="1">
    <citation type="submission" date="2023-05" db="EMBL/GenBank/DDBJ databases">
        <title>Nepenthes gracilis genome sequencing.</title>
        <authorList>
            <person name="Fukushima K."/>
        </authorList>
    </citation>
    <scope>NUCLEOTIDE SEQUENCE</scope>
    <source>
        <strain evidence="2">SING2019-196</strain>
    </source>
</reference>
<dbReference type="AlphaFoldDB" id="A0AAD3XYH4"/>
<name>A0AAD3XYH4_NEPGR</name>
<keyword evidence="3" id="KW-1185">Reference proteome</keyword>
<accession>A0AAD3XYH4</accession>
<protein>
    <submittedName>
        <fullName evidence="2">Uncharacterized protein</fullName>
    </submittedName>
</protein>
<comment type="caution">
    <text evidence="2">The sequence shown here is derived from an EMBL/GenBank/DDBJ whole genome shotgun (WGS) entry which is preliminary data.</text>
</comment>
<dbReference type="EMBL" id="BSYO01000022">
    <property type="protein sequence ID" value="GMH21014.1"/>
    <property type="molecule type" value="Genomic_DNA"/>
</dbReference>
<dbReference type="Proteomes" id="UP001279734">
    <property type="component" value="Unassembled WGS sequence"/>
</dbReference>
<organism evidence="2 3">
    <name type="scientific">Nepenthes gracilis</name>
    <name type="common">Slender pitcher plant</name>
    <dbReference type="NCBI Taxonomy" id="150966"/>
    <lineage>
        <taxon>Eukaryota</taxon>
        <taxon>Viridiplantae</taxon>
        <taxon>Streptophyta</taxon>
        <taxon>Embryophyta</taxon>
        <taxon>Tracheophyta</taxon>
        <taxon>Spermatophyta</taxon>
        <taxon>Magnoliopsida</taxon>
        <taxon>eudicotyledons</taxon>
        <taxon>Gunneridae</taxon>
        <taxon>Pentapetalae</taxon>
        <taxon>Caryophyllales</taxon>
        <taxon>Nepenthaceae</taxon>
        <taxon>Nepenthes</taxon>
    </lineage>
</organism>